<dbReference type="AlphaFoldDB" id="A0AA38RDW5"/>
<dbReference type="EMBL" id="JANBVO010000014">
    <property type="protein sequence ID" value="KAJ9145432.1"/>
    <property type="molecule type" value="Genomic_DNA"/>
</dbReference>
<comment type="similarity">
    <text evidence="1">Belongs to the asaB hydroxylase/desaturase family.</text>
</comment>
<keyword evidence="3" id="KW-1185">Reference proteome</keyword>
<organism evidence="2 3">
    <name type="scientific">Pleurostoma richardsiae</name>
    <dbReference type="NCBI Taxonomy" id="41990"/>
    <lineage>
        <taxon>Eukaryota</taxon>
        <taxon>Fungi</taxon>
        <taxon>Dikarya</taxon>
        <taxon>Ascomycota</taxon>
        <taxon>Pezizomycotina</taxon>
        <taxon>Sordariomycetes</taxon>
        <taxon>Sordariomycetidae</taxon>
        <taxon>Calosphaeriales</taxon>
        <taxon>Pleurostomataceae</taxon>
        <taxon>Pleurostoma</taxon>
    </lineage>
</organism>
<dbReference type="PANTHER" id="PTHR34598:SF3">
    <property type="entry name" value="OXIDOREDUCTASE AN1597"/>
    <property type="match status" value="1"/>
</dbReference>
<accession>A0AA38RDW5</accession>
<evidence type="ECO:0000256" key="1">
    <source>
        <dbReference type="ARBA" id="ARBA00023604"/>
    </source>
</evidence>
<comment type="caution">
    <text evidence="2">The sequence shown here is derived from an EMBL/GenBank/DDBJ whole genome shotgun (WGS) entry which is preliminary data.</text>
</comment>
<reference evidence="2" key="1">
    <citation type="submission" date="2022-07" db="EMBL/GenBank/DDBJ databases">
        <title>Fungi with potential for degradation of polypropylene.</title>
        <authorList>
            <person name="Gostincar C."/>
        </authorList>
    </citation>
    <scope>NUCLEOTIDE SEQUENCE</scope>
    <source>
        <strain evidence="2">EXF-13308</strain>
    </source>
</reference>
<gene>
    <name evidence="2" type="ORF">NKR23_g5483</name>
</gene>
<dbReference type="GO" id="GO:0016491">
    <property type="term" value="F:oxidoreductase activity"/>
    <property type="evidence" value="ECO:0007669"/>
    <property type="project" value="InterPro"/>
</dbReference>
<dbReference type="InterPro" id="IPR044053">
    <property type="entry name" value="AsaB-like"/>
</dbReference>
<evidence type="ECO:0000313" key="3">
    <source>
        <dbReference type="Proteomes" id="UP001174694"/>
    </source>
</evidence>
<protein>
    <submittedName>
        <fullName evidence="2">GA4 desaturase</fullName>
    </submittedName>
</protein>
<sequence>MAATGSLLAEPVIGKLRFVSKEHTPEASPHNFHLPDISEFGDERLVPLCSMRPLPTVSELPLGTTHAQLHTHGFTAVNHPTTLNRPPYDTASWKDPNLLKEYYIPDTAQMLKQITGCKTVVTEALLLRSALWSPSDALATHAGHGAEPAETPAETVSDLETGFPQFIGFDAVKGGASPAPKVHLDYAPAGARSHLRMYHPDLSAAAADIIRVEDSLLASGRSPKEDYGGSGGPRWALFSVWRPLKTVRRDPLALGDQRTFKSEDYVPVNIKTPCLGLPGVTETFECESFVGRYSEGQEWFWVDEQTPDEVLVIGLFDSDVEKEGGTAAGGTLHSSVELPGTEEEQARESLELRCLCVW</sequence>
<dbReference type="NCBIfam" id="NF041278">
    <property type="entry name" value="CmcJ_NvfI_EfuI"/>
    <property type="match status" value="1"/>
</dbReference>
<dbReference type="PANTHER" id="PTHR34598">
    <property type="entry name" value="BLL6449 PROTEIN"/>
    <property type="match status" value="1"/>
</dbReference>
<name>A0AA38RDW5_9PEZI</name>
<dbReference type="Proteomes" id="UP001174694">
    <property type="component" value="Unassembled WGS sequence"/>
</dbReference>
<evidence type="ECO:0000313" key="2">
    <source>
        <dbReference type="EMBL" id="KAJ9145432.1"/>
    </source>
</evidence>
<proteinExistence type="inferred from homology"/>